<dbReference type="Gene3D" id="1.10.10.10">
    <property type="entry name" value="Winged helix-like DNA-binding domain superfamily/Winged helix DNA-binding domain"/>
    <property type="match status" value="1"/>
</dbReference>
<dbReference type="PANTHER" id="PTHR48111">
    <property type="entry name" value="REGULATOR OF RPOS"/>
    <property type="match status" value="1"/>
</dbReference>
<proteinExistence type="predicted"/>
<dbReference type="InterPro" id="IPR001867">
    <property type="entry name" value="OmpR/PhoB-type_DNA-bd"/>
</dbReference>
<dbReference type="EMBL" id="BOML01000019">
    <property type="protein sequence ID" value="GIE00844.1"/>
    <property type="molecule type" value="Genomic_DNA"/>
</dbReference>
<name>A0ABQ3YTE6_9ACTN</name>
<feature type="domain" description="OmpR/PhoB-type" evidence="3">
    <location>
        <begin position="164"/>
        <end position="261"/>
    </location>
</feature>
<dbReference type="Pfam" id="PF00486">
    <property type="entry name" value="Trans_reg_C"/>
    <property type="match status" value="1"/>
</dbReference>
<dbReference type="SMART" id="SM00862">
    <property type="entry name" value="Trans_reg_C"/>
    <property type="match status" value="1"/>
</dbReference>
<comment type="caution">
    <text evidence="4">The sequence shown here is derived from an EMBL/GenBank/DDBJ whole genome shotgun (WGS) entry which is preliminary data.</text>
</comment>
<evidence type="ECO:0000259" key="3">
    <source>
        <dbReference type="PROSITE" id="PS51755"/>
    </source>
</evidence>
<dbReference type="Proteomes" id="UP000637628">
    <property type="component" value="Unassembled WGS sequence"/>
</dbReference>
<sequence>MHPGRGCGEKHATAEGETLVLDAAFQLDSLQPAERWEHVEILVLTGRPQSELSRRVLPALDLLPHPLRVASHDVTSLVSGPDPDVVLVDARRMLAEARSTCRMLRNTGLRVPLLAVVEEAGLVAVADDWGLDDVILATAGPAEVEVRLRLAVTRLAAVAGSASGAMINTGELSIDPETYAAKLKGRPLDLTYKEFVLLKFLAQHPGRVFTRDQLLREVWGYDYFGGHRTVDVHVRRLRAKLGSEYESMIGTVRQVGYKLVLPPRAAGQVTIEDLEALLT</sequence>
<evidence type="ECO:0000256" key="2">
    <source>
        <dbReference type="PROSITE-ProRule" id="PRU01091"/>
    </source>
</evidence>
<accession>A0ABQ3YTE6</accession>
<dbReference type="SUPFAM" id="SSF46894">
    <property type="entry name" value="C-terminal effector domain of the bipartite response regulators"/>
    <property type="match status" value="1"/>
</dbReference>
<dbReference type="PANTHER" id="PTHR48111:SF16">
    <property type="entry name" value="TRANSCRIPTIONAL REGULATORY PROTEIN GLNR"/>
    <property type="match status" value="1"/>
</dbReference>
<dbReference type="CDD" id="cd00383">
    <property type="entry name" value="trans_reg_C"/>
    <property type="match status" value="1"/>
</dbReference>
<evidence type="ECO:0000313" key="5">
    <source>
        <dbReference type="Proteomes" id="UP000637628"/>
    </source>
</evidence>
<reference evidence="4 5" key="1">
    <citation type="submission" date="2021-01" db="EMBL/GenBank/DDBJ databases">
        <title>Whole genome shotgun sequence of Actinoplanes durhamensis NBRC 14914.</title>
        <authorList>
            <person name="Komaki H."/>
            <person name="Tamura T."/>
        </authorList>
    </citation>
    <scope>NUCLEOTIDE SEQUENCE [LARGE SCALE GENOMIC DNA]</scope>
    <source>
        <strain evidence="4 5">NBRC 14914</strain>
    </source>
</reference>
<dbReference type="InterPro" id="IPR016032">
    <property type="entry name" value="Sig_transdc_resp-reg_C-effctor"/>
</dbReference>
<feature type="DNA-binding region" description="OmpR/PhoB-type" evidence="2">
    <location>
        <begin position="164"/>
        <end position="261"/>
    </location>
</feature>
<evidence type="ECO:0000313" key="4">
    <source>
        <dbReference type="EMBL" id="GIE00844.1"/>
    </source>
</evidence>
<evidence type="ECO:0000256" key="1">
    <source>
        <dbReference type="ARBA" id="ARBA00023125"/>
    </source>
</evidence>
<protein>
    <submittedName>
        <fullName evidence="4">Transcriptional regulatory protein GlnR</fullName>
    </submittedName>
</protein>
<dbReference type="PROSITE" id="PS51755">
    <property type="entry name" value="OMPR_PHOB"/>
    <property type="match status" value="1"/>
</dbReference>
<dbReference type="Pfam" id="PF21695">
    <property type="entry name" value="GlnR_1st"/>
    <property type="match status" value="1"/>
</dbReference>
<dbReference type="InterPro" id="IPR036388">
    <property type="entry name" value="WH-like_DNA-bd_sf"/>
</dbReference>
<dbReference type="Gene3D" id="3.40.50.2300">
    <property type="match status" value="1"/>
</dbReference>
<gene>
    <name evidence="4" type="primary">glnR_1</name>
    <name evidence="4" type="ORF">Adu01nite_21940</name>
</gene>
<organism evidence="4 5">
    <name type="scientific">Paractinoplanes durhamensis</name>
    <dbReference type="NCBI Taxonomy" id="113563"/>
    <lineage>
        <taxon>Bacteria</taxon>
        <taxon>Bacillati</taxon>
        <taxon>Actinomycetota</taxon>
        <taxon>Actinomycetes</taxon>
        <taxon>Micromonosporales</taxon>
        <taxon>Micromonosporaceae</taxon>
        <taxon>Paractinoplanes</taxon>
    </lineage>
</organism>
<keyword evidence="5" id="KW-1185">Reference proteome</keyword>
<dbReference type="InterPro" id="IPR039420">
    <property type="entry name" value="WalR-like"/>
</dbReference>
<dbReference type="InterPro" id="IPR049170">
    <property type="entry name" value="GlnR_N"/>
</dbReference>
<keyword evidence="1 2" id="KW-0238">DNA-binding</keyword>